<gene>
    <name evidence="15" type="primary">hisF</name>
    <name evidence="15" type="ORF">FILTAD_02954</name>
</gene>
<name>A0A3P5XRM7_9BACL</name>
<dbReference type="Pfam" id="PF00977">
    <property type="entry name" value="His_biosynth"/>
    <property type="match status" value="1"/>
</dbReference>
<proteinExistence type="inferred from homology"/>
<dbReference type="GO" id="GO:0000105">
    <property type="term" value="P:L-histidine biosynthetic process"/>
    <property type="evidence" value="ECO:0007669"/>
    <property type="project" value="UniProtKB-UniPathway"/>
</dbReference>
<evidence type="ECO:0000256" key="9">
    <source>
        <dbReference type="ARBA" id="ARBA00025475"/>
    </source>
</evidence>
<dbReference type="GO" id="GO:0016829">
    <property type="term" value="F:lyase activity"/>
    <property type="evidence" value="ECO:0007669"/>
    <property type="project" value="UniProtKB-KW"/>
</dbReference>
<comment type="function">
    <text evidence="9">IGPS catalyzes the conversion of PRFAR and glutamine to IGP, AICAR and glutamate. The HisF subunit catalyzes the cyclization activity that produces IGP and AICAR from PRFAR using the ammonia provided by the HisH subunit.</text>
</comment>
<evidence type="ECO:0000256" key="4">
    <source>
        <dbReference type="ARBA" id="ARBA00012809"/>
    </source>
</evidence>
<dbReference type="CDD" id="cd04731">
    <property type="entry name" value="HisF"/>
    <property type="match status" value="1"/>
</dbReference>
<dbReference type="EMBL" id="UXAV01000045">
    <property type="protein sequence ID" value="VDC33544.1"/>
    <property type="molecule type" value="Genomic_DNA"/>
</dbReference>
<dbReference type="RefSeq" id="WP_124071760.1">
    <property type="nucleotide sequence ID" value="NZ_CBCRXF010000004.1"/>
</dbReference>
<comment type="pathway">
    <text evidence="1">Amino-acid biosynthesis; L-histidine biosynthesis; L-histidine from 5-phospho-alpha-D-ribose 1-diphosphate: step 5/9.</text>
</comment>
<organism evidence="15 16">
    <name type="scientific">Filibacter tadaridae</name>
    <dbReference type="NCBI Taxonomy" id="2483811"/>
    <lineage>
        <taxon>Bacteria</taxon>
        <taxon>Bacillati</taxon>
        <taxon>Bacillota</taxon>
        <taxon>Bacilli</taxon>
        <taxon>Bacillales</taxon>
        <taxon>Caryophanaceae</taxon>
        <taxon>Filibacter</taxon>
    </lineage>
</organism>
<comment type="similarity">
    <text evidence="2 14">Belongs to the HisA/HisF family.</text>
</comment>
<evidence type="ECO:0000256" key="8">
    <source>
        <dbReference type="ARBA" id="ARBA00023239"/>
    </source>
</evidence>
<dbReference type="AlphaFoldDB" id="A0A3P5XRM7"/>
<evidence type="ECO:0000256" key="14">
    <source>
        <dbReference type="RuleBase" id="RU003657"/>
    </source>
</evidence>
<dbReference type="InterPro" id="IPR011060">
    <property type="entry name" value="RibuloseP-bd_barrel"/>
</dbReference>
<evidence type="ECO:0000256" key="2">
    <source>
        <dbReference type="ARBA" id="ARBA00009667"/>
    </source>
</evidence>
<keyword evidence="6 14" id="KW-0028">Amino-acid biosynthesis</keyword>
<dbReference type="SUPFAM" id="SSF51366">
    <property type="entry name" value="Ribulose-phoshate binding barrel"/>
    <property type="match status" value="1"/>
</dbReference>
<reference evidence="15 16" key="1">
    <citation type="submission" date="2018-11" db="EMBL/GenBank/DDBJ databases">
        <authorList>
            <person name="Criscuolo A."/>
        </authorList>
    </citation>
    <scope>NUCLEOTIDE SEQUENCE [LARGE SCALE GENOMIC DNA]</scope>
    <source>
        <strain evidence="15">ATB-66</strain>
    </source>
</reference>
<evidence type="ECO:0000256" key="1">
    <source>
        <dbReference type="ARBA" id="ARBA00005091"/>
    </source>
</evidence>
<dbReference type="GO" id="GO:0000107">
    <property type="term" value="F:imidazoleglycerol-phosphate synthase activity"/>
    <property type="evidence" value="ECO:0007669"/>
    <property type="project" value="InterPro"/>
</dbReference>
<keyword evidence="8 15" id="KW-0456">Lyase</keyword>
<dbReference type="InterPro" id="IPR050064">
    <property type="entry name" value="IGPS_HisA/HisF"/>
</dbReference>
<evidence type="ECO:0000256" key="6">
    <source>
        <dbReference type="ARBA" id="ARBA00022605"/>
    </source>
</evidence>
<sequence length="250" mass="26883">MTTKRIIPCLDIDNKKVVKGKNFLDVQEIADPLTLAKKYVADGADELVFYDISASMKNRALFLDLIKEIAEVVPVPFIVGGGIRTIKDIEAIFNVGGDKVSINSAALTNPLLIEEAAKRFGSERIILSMDVSEVAPSKWSVFAKGGMEDTAIDAIEWAKKGEKLGAGEIVVNSIDQDGVKAGYNIALNRAMAEAVDIPIIASGGAGTLEDFHTVLTEGKASAALAASVFHYETMTIHGLKDYLVEQKIRS</sequence>
<evidence type="ECO:0000313" key="15">
    <source>
        <dbReference type="EMBL" id="VDC33544.1"/>
    </source>
</evidence>
<evidence type="ECO:0000256" key="5">
    <source>
        <dbReference type="ARBA" id="ARBA00016318"/>
    </source>
</evidence>
<dbReference type="UniPathway" id="UPA00031">
    <property type="reaction ID" value="UER00010"/>
</dbReference>
<comment type="subunit">
    <text evidence="3">Heterodimer of HisH and HisF.</text>
</comment>
<dbReference type="PANTHER" id="PTHR21235:SF2">
    <property type="entry name" value="IMIDAZOLE GLYCEROL PHOSPHATE SYNTHASE HISHF"/>
    <property type="match status" value="1"/>
</dbReference>
<dbReference type="Proteomes" id="UP000270468">
    <property type="component" value="Unassembled WGS sequence"/>
</dbReference>
<evidence type="ECO:0000256" key="3">
    <source>
        <dbReference type="ARBA" id="ARBA00011152"/>
    </source>
</evidence>
<evidence type="ECO:0000313" key="16">
    <source>
        <dbReference type="Proteomes" id="UP000270468"/>
    </source>
</evidence>
<evidence type="ECO:0000256" key="10">
    <source>
        <dbReference type="ARBA" id="ARBA00030264"/>
    </source>
</evidence>
<keyword evidence="7 14" id="KW-0368">Histidine biosynthesis</keyword>
<evidence type="ECO:0000256" key="7">
    <source>
        <dbReference type="ARBA" id="ARBA00023102"/>
    </source>
</evidence>
<dbReference type="InterPro" id="IPR006062">
    <property type="entry name" value="His_biosynth"/>
</dbReference>
<evidence type="ECO:0000256" key="13">
    <source>
        <dbReference type="ARBA" id="ARBA00047838"/>
    </source>
</evidence>
<dbReference type="InterPro" id="IPR013785">
    <property type="entry name" value="Aldolase_TIM"/>
</dbReference>
<dbReference type="EC" id="4.3.2.10" evidence="4"/>
<dbReference type="PANTHER" id="PTHR21235">
    <property type="entry name" value="IMIDAZOLE GLYCEROL PHOSPHATE SYNTHASE SUBUNIT HISF/H IGP SYNTHASE SUBUNIT HISF/H"/>
    <property type="match status" value="1"/>
</dbReference>
<keyword evidence="16" id="KW-1185">Reference proteome</keyword>
<dbReference type="InterPro" id="IPR004651">
    <property type="entry name" value="HisF"/>
</dbReference>
<evidence type="ECO:0000256" key="12">
    <source>
        <dbReference type="ARBA" id="ARBA00032401"/>
    </source>
</evidence>
<dbReference type="NCBIfam" id="TIGR00735">
    <property type="entry name" value="hisF"/>
    <property type="match status" value="1"/>
</dbReference>
<accession>A0A3P5XRM7</accession>
<dbReference type="OrthoDB" id="9781903at2"/>
<evidence type="ECO:0000256" key="11">
    <source>
        <dbReference type="ARBA" id="ARBA00031409"/>
    </source>
</evidence>
<dbReference type="Gene3D" id="3.20.20.70">
    <property type="entry name" value="Aldolase class I"/>
    <property type="match status" value="1"/>
</dbReference>
<comment type="catalytic activity">
    <reaction evidence="13">
        <text>5-[(5-phospho-1-deoxy-D-ribulos-1-ylimino)methylamino]-1-(5-phospho-beta-D-ribosyl)imidazole-4-carboxamide + L-glutamine = D-erythro-1-(imidazol-4-yl)glycerol 3-phosphate + 5-amino-1-(5-phospho-beta-D-ribosyl)imidazole-4-carboxamide + L-glutamate + H(+)</text>
        <dbReference type="Rhea" id="RHEA:24793"/>
        <dbReference type="ChEBI" id="CHEBI:15378"/>
        <dbReference type="ChEBI" id="CHEBI:29985"/>
        <dbReference type="ChEBI" id="CHEBI:58278"/>
        <dbReference type="ChEBI" id="CHEBI:58359"/>
        <dbReference type="ChEBI" id="CHEBI:58475"/>
        <dbReference type="ChEBI" id="CHEBI:58525"/>
        <dbReference type="EC" id="4.3.2.10"/>
    </reaction>
</comment>
<protein>
    <recommendedName>
        <fullName evidence="5">Imidazole glycerol phosphate synthase subunit HisF</fullName>
        <ecNumber evidence="4">4.3.2.10</ecNumber>
    </recommendedName>
    <alternativeName>
        <fullName evidence="10">IGP synthase cyclase subunit</fullName>
    </alternativeName>
    <alternativeName>
        <fullName evidence="11">IGP synthase subunit HisF</fullName>
    </alternativeName>
    <alternativeName>
        <fullName evidence="12">ImGP synthase subunit HisF</fullName>
    </alternativeName>
</protein>